<dbReference type="Gene3D" id="3.90.1340.10">
    <property type="entry name" value="Phage tail collar domain"/>
    <property type="match status" value="1"/>
</dbReference>
<name>A0A2R3QQP8_ECTME</name>
<dbReference type="InterPro" id="IPR037053">
    <property type="entry name" value="Phage_tail_collar_dom_sf"/>
</dbReference>
<organism evidence="2 3">
    <name type="scientific">Ectopseudomonas mendocina</name>
    <name type="common">Pseudomonas mendocina</name>
    <dbReference type="NCBI Taxonomy" id="300"/>
    <lineage>
        <taxon>Bacteria</taxon>
        <taxon>Pseudomonadati</taxon>
        <taxon>Pseudomonadota</taxon>
        <taxon>Gammaproteobacteria</taxon>
        <taxon>Pseudomonadales</taxon>
        <taxon>Pseudomonadaceae</taxon>
        <taxon>Ectopseudomonas</taxon>
    </lineage>
</organism>
<dbReference type="Proteomes" id="UP000238327">
    <property type="component" value="Chromosome"/>
</dbReference>
<dbReference type="RefSeq" id="WP_106738809.1">
    <property type="nucleotide sequence ID" value="NZ_CP027657.1"/>
</dbReference>
<evidence type="ECO:0000313" key="2">
    <source>
        <dbReference type="EMBL" id="AVO54063.1"/>
    </source>
</evidence>
<sequence>MEAYVGQIRLFAGDYAPNDWALCNGATLNIAGNEVLFALISNIYGGDGKTNFKLPDLRGRLPLHIGKGPQTITNYTLGQTAGAETVTITTASFPAHNHIVNATKASATQTSPQGTPLLGKPALGFYMPESAAVFTISSMKDAALEAAYGGGQSHENSMSTIAMNYIICTAGLFPNFQ</sequence>
<evidence type="ECO:0000313" key="3">
    <source>
        <dbReference type="Proteomes" id="UP000238327"/>
    </source>
</evidence>
<dbReference type="SUPFAM" id="SSF88874">
    <property type="entry name" value="Receptor-binding domain of short tail fibre protein gp12"/>
    <property type="match status" value="1"/>
</dbReference>
<dbReference type="AlphaFoldDB" id="A0A2R3QQP8"/>
<gene>
    <name evidence="2" type="ORF">C7A17_15245</name>
</gene>
<dbReference type="EMBL" id="CP027657">
    <property type="protein sequence ID" value="AVO54063.1"/>
    <property type="molecule type" value="Genomic_DNA"/>
</dbReference>
<protein>
    <submittedName>
        <fullName evidence="2">Phage tail protein</fullName>
    </submittedName>
</protein>
<reference evidence="2 3" key="1">
    <citation type="submission" date="2018-03" db="EMBL/GenBank/DDBJ databases">
        <title>Complete genome sequence and methylome analysis of Pseudomonas mendocina NEB 698.</title>
        <authorList>
            <person name="Morgan R.D."/>
        </authorList>
    </citation>
    <scope>NUCLEOTIDE SEQUENCE [LARGE SCALE GENOMIC DNA]</scope>
    <source>
        <strain evidence="2 3">NEB698</strain>
    </source>
</reference>
<proteinExistence type="predicted"/>
<dbReference type="OrthoDB" id="9810174at2"/>
<accession>A0A2R3QQP8</accession>
<evidence type="ECO:0000259" key="1">
    <source>
        <dbReference type="Pfam" id="PF07484"/>
    </source>
</evidence>
<feature type="domain" description="Phage tail collar" evidence="1">
    <location>
        <begin position="6"/>
        <end position="62"/>
    </location>
</feature>
<dbReference type="InterPro" id="IPR011083">
    <property type="entry name" value="Phage_tail_collar_dom"/>
</dbReference>
<dbReference type="Pfam" id="PF07484">
    <property type="entry name" value="Collar"/>
    <property type="match status" value="1"/>
</dbReference>